<sequence length="63" mass="7344">MTQFLLVRSKQGLGQARPNKKLSQRGKNFQELKICGHGTVLALYRCAQNRFWVIVSELLRRKK</sequence>
<accession>A0A3E2W0A2</accession>
<evidence type="ECO:0000313" key="1">
    <source>
        <dbReference type="EMBL" id="RGC16864.1"/>
    </source>
</evidence>
<dbReference type="EMBL" id="QVFB01000018">
    <property type="protein sequence ID" value="RGC16864.1"/>
    <property type="molecule type" value="Genomic_DNA"/>
</dbReference>
<organism evidence="1 2">
    <name type="scientific">Faecalibacterium prausnitzii</name>
    <dbReference type="NCBI Taxonomy" id="853"/>
    <lineage>
        <taxon>Bacteria</taxon>
        <taxon>Bacillati</taxon>
        <taxon>Bacillota</taxon>
        <taxon>Clostridia</taxon>
        <taxon>Eubacteriales</taxon>
        <taxon>Oscillospiraceae</taxon>
        <taxon>Faecalibacterium</taxon>
    </lineage>
</organism>
<protein>
    <submittedName>
        <fullName evidence="1">Uncharacterized protein</fullName>
    </submittedName>
</protein>
<dbReference type="AlphaFoldDB" id="A0A3E2W0A2"/>
<name>A0A3E2W0A2_9FIRM</name>
<comment type="caution">
    <text evidence="1">The sequence shown here is derived from an EMBL/GenBank/DDBJ whole genome shotgun (WGS) entry which is preliminary data.</text>
</comment>
<evidence type="ECO:0000313" key="2">
    <source>
        <dbReference type="Proteomes" id="UP000260733"/>
    </source>
</evidence>
<gene>
    <name evidence="1" type="ORF">DW855_10965</name>
</gene>
<reference evidence="1 2" key="1">
    <citation type="submission" date="2018-08" db="EMBL/GenBank/DDBJ databases">
        <title>A genome reference for cultivated species of the human gut microbiota.</title>
        <authorList>
            <person name="Zou Y."/>
            <person name="Xue W."/>
            <person name="Luo G."/>
        </authorList>
    </citation>
    <scope>NUCLEOTIDE SEQUENCE [LARGE SCALE GENOMIC DNA]</scope>
    <source>
        <strain evidence="1 2">AM37-13AC</strain>
    </source>
</reference>
<dbReference type="Proteomes" id="UP000260733">
    <property type="component" value="Unassembled WGS sequence"/>
</dbReference>
<proteinExistence type="predicted"/>